<sequence length="356" mass="40553">MQGLTQGPSVGESSTLRVRGGAGNEQFARTTQEIGRPDRAEPSDLEKAYEIERLKKLGATVFEGSTDPADAENWLNMLEKCFDVMNCPEERKVRLATFLLQKEAEGWWKYILARRSDARALDWQTFRGIFKDKYYASTYCEAKRDEFFGLKQGSLSVAEYERKYTELSRYAGVIVASESDSITEEKSTVELSRGTSTTSGFNGCEQRRFTPGINISSRQDFKNRSKGQSSRNVSYGSVFQRQSQRIPSQPIRSTVSLGLLVKSVNFESRQIQVQKSVVRRLHAIFRSKVAGSPGGGVTPSLSWTTPYMKMPNARLLFCPQLIRGFNYYFIRYLQRVLDVVHLIHHMYRSIHHHGHT</sequence>
<dbReference type="EMBL" id="SSTE01016125">
    <property type="protein sequence ID" value="KAA0042349.1"/>
    <property type="molecule type" value="Genomic_DNA"/>
</dbReference>
<dbReference type="EMBL" id="SSTD01008482">
    <property type="protein sequence ID" value="TYK15472.1"/>
    <property type="molecule type" value="Genomic_DNA"/>
</dbReference>
<dbReference type="Proteomes" id="UP000321393">
    <property type="component" value="Unassembled WGS sequence"/>
</dbReference>
<evidence type="ECO:0000259" key="2">
    <source>
        <dbReference type="Pfam" id="PF03732"/>
    </source>
</evidence>
<accession>A0A5A7TLX3</accession>
<dbReference type="AlphaFoldDB" id="A0A5A7TLX3"/>
<name>A0A5A7TLX3_CUCMM</name>
<feature type="region of interest" description="Disordered" evidence="1">
    <location>
        <begin position="215"/>
        <end position="234"/>
    </location>
</feature>
<organism evidence="3 5">
    <name type="scientific">Cucumis melo var. makuwa</name>
    <name type="common">Oriental melon</name>
    <dbReference type="NCBI Taxonomy" id="1194695"/>
    <lineage>
        <taxon>Eukaryota</taxon>
        <taxon>Viridiplantae</taxon>
        <taxon>Streptophyta</taxon>
        <taxon>Embryophyta</taxon>
        <taxon>Tracheophyta</taxon>
        <taxon>Spermatophyta</taxon>
        <taxon>Magnoliopsida</taxon>
        <taxon>eudicotyledons</taxon>
        <taxon>Gunneridae</taxon>
        <taxon>Pentapetalae</taxon>
        <taxon>rosids</taxon>
        <taxon>fabids</taxon>
        <taxon>Cucurbitales</taxon>
        <taxon>Cucurbitaceae</taxon>
        <taxon>Benincaseae</taxon>
        <taxon>Cucumis</taxon>
    </lineage>
</organism>
<gene>
    <name evidence="4" type="ORF">E5676_scaffold477G00470</name>
    <name evidence="3" type="ORF">E6C27_scaffold795G00510</name>
</gene>
<dbReference type="Pfam" id="PF03732">
    <property type="entry name" value="Retrotrans_gag"/>
    <property type="match status" value="1"/>
</dbReference>
<comment type="caution">
    <text evidence="3">The sequence shown here is derived from an EMBL/GenBank/DDBJ whole genome shotgun (WGS) entry which is preliminary data.</text>
</comment>
<evidence type="ECO:0000313" key="4">
    <source>
        <dbReference type="EMBL" id="TYK15472.1"/>
    </source>
</evidence>
<dbReference type="OrthoDB" id="1936908at2759"/>
<feature type="compositionally biased region" description="Polar residues" evidence="1">
    <location>
        <begin position="1"/>
        <end position="16"/>
    </location>
</feature>
<dbReference type="Proteomes" id="UP000321947">
    <property type="component" value="Unassembled WGS sequence"/>
</dbReference>
<protein>
    <recommendedName>
        <fullName evidence="2">Retrotransposon gag domain-containing protein</fullName>
    </recommendedName>
</protein>
<feature type="region of interest" description="Disordered" evidence="1">
    <location>
        <begin position="1"/>
        <end position="42"/>
    </location>
</feature>
<dbReference type="InterPro" id="IPR005162">
    <property type="entry name" value="Retrotrans_gag_dom"/>
</dbReference>
<reference evidence="5 6" key="1">
    <citation type="submission" date="2019-08" db="EMBL/GenBank/DDBJ databases">
        <title>Draft genome sequences of two oriental melons (Cucumis melo L. var makuwa).</title>
        <authorList>
            <person name="Kwon S.-Y."/>
        </authorList>
    </citation>
    <scope>NUCLEOTIDE SEQUENCE [LARGE SCALE GENOMIC DNA]</scope>
    <source>
        <strain evidence="6">cv. Chang Bougi</strain>
        <strain evidence="5">cv. SW 3</strain>
        <tissue evidence="3">Leaf</tissue>
    </source>
</reference>
<feature type="domain" description="Retrotransposon gag" evidence="2">
    <location>
        <begin position="94"/>
        <end position="175"/>
    </location>
</feature>
<evidence type="ECO:0000256" key="1">
    <source>
        <dbReference type="SAM" id="MobiDB-lite"/>
    </source>
</evidence>
<evidence type="ECO:0000313" key="3">
    <source>
        <dbReference type="EMBL" id="KAA0042349.1"/>
    </source>
</evidence>
<proteinExistence type="predicted"/>
<evidence type="ECO:0000313" key="6">
    <source>
        <dbReference type="Proteomes" id="UP000321947"/>
    </source>
</evidence>
<evidence type="ECO:0000313" key="5">
    <source>
        <dbReference type="Proteomes" id="UP000321393"/>
    </source>
</evidence>